<evidence type="ECO:0000256" key="3">
    <source>
        <dbReference type="SAM" id="MobiDB-lite"/>
    </source>
</evidence>
<evidence type="ECO:0000256" key="4">
    <source>
        <dbReference type="SAM" id="SignalP"/>
    </source>
</evidence>
<feature type="signal peptide" evidence="4">
    <location>
        <begin position="1"/>
        <end position="22"/>
    </location>
</feature>
<dbReference type="SUPFAM" id="SSF47473">
    <property type="entry name" value="EF-hand"/>
    <property type="match status" value="1"/>
</dbReference>
<accession>A0ABW5DK64</accession>
<feature type="domain" description="EF-hand" evidence="5">
    <location>
        <begin position="34"/>
        <end position="69"/>
    </location>
</feature>
<organism evidence="6 7">
    <name type="scientific">Chelativorans composti</name>
    <dbReference type="NCBI Taxonomy" id="768533"/>
    <lineage>
        <taxon>Bacteria</taxon>
        <taxon>Pseudomonadati</taxon>
        <taxon>Pseudomonadota</taxon>
        <taxon>Alphaproteobacteria</taxon>
        <taxon>Hyphomicrobiales</taxon>
        <taxon>Phyllobacteriaceae</taxon>
        <taxon>Chelativorans</taxon>
    </lineage>
</organism>
<name>A0ABW5DK64_9HYPH</name>
<dbReference type="EMBL" id="JBHUIR010000054">
    <property type="protein sequence ID" value="MFD2260898.1"/>
    <property type="molecule type" value="Genomic_DNA"/>
</dbReference>
<evidence type="ECO:0000313" key="7">
    <source>
        <dbReference type="Proteomes" id="UP001597373"/>
    </source>
</evidence>
<dbReference type="InterPro" id="IPR018247">
    <property type="entry name" value="EF_Hand_1_Ca_BS"/>
</dbReference>
<protein>
    <submittedName>
        <fullName evidence="6">EF-hand domain-containing protein</fullName>
    </submittedName>
</protein>
<evidence type="ECO:0000313" key="6">
    <source>
        <dbReference type="EMBL" id="MFD2260898.1"/>
    </source>
</evidence>
<keyword evidence="1" id="KW-0479">Metal-binding</keyword>
<comment type="caution">
    <text evidence="6">The sequence shown here is derived from an EMBL/GenBank/DDBJ whole genome shotgun (WGS) entry which is preliminary data.</text>
</comment>
<feature type="compositionally biased region" description="Basic residues" evidence="3">
    <location>
        <begin position="164"/>
        <end position="181"/>
    </location>
</feature>
<dbReference type="InterPro" id="IPR002048">
    <property type="entry name" value="EF_hand_dom"/>
</dbReference>
<dbReference type="InterPro" id="IPR011992">
    <property type="entry name" value="EF-hand-dom_pair"/>
</dbReference>
<proteinExistence type="predicted"/>
<evidence type="ECO:0000256" key="2">
    <source>
        <dbReference type="ARBA" id="ARBA00022737"/>
    </source>
</evidence>
<feature type="chain" id="PRO_5045969207" evidence="4">
    <location>
        <begin position="23"/>
        <end position="205"/>
    </location>
</feature>
<dbReference type="PROSITE" id="PS00018">
    <property type="entry name" value="EF_HAND_1"/>
    <property type="match status" value="2"/>
</dbReference>
<dbReference type="PROSITE" id="PS50222">
    <property type="entry name" value="EF_HAND_2"/>
    <property type="match status" value="3"/>
</dbReference>
<dbReference type="Pfam" id="PF13202">
    <property type="entry name" value="EF-hand_5"/>
    <property type="match status" value="2"/>
</dbReference>
<feature type="domain" description="EF-hand" evidence="5">
    <location>
        <begin position="115"/>
        <end position="150"/>
    </location>
</feature>
<evidence type="ECO:0000256" key="1">
    <source>
        <dbReference type="ARBA" id="ARBA00022723"/>
    </source>
</evidence>
<feature type="region of interest" description="Disordered" evidence="3">
    <location>
        <begin position="164"/>
        <end position="205"/>
    </location>
</feature>
<feature type="compositionally biased region" description="Low complexity" evidence="3">
    <location>
        <begin position="195"/>
        <end position="205"/>
    </location>
</feature>
<keyword evidence="7" id="KW-1185">Reference proteome</keyword>
<dbReference type="PANTHER" id="PTHR10827">
    <property type="entry name" value="RETICULOCALBIN"/>
    <property type="match status" value="1"/>
</dbReference>
<dbReference type="Proteomes" id="UP001597373">
    <property type="component" value="Unassembled WGS sequence"/>
</dbReference>
<reference evidence="7" key="1">
    <citation type="journal article" date="2019" name="Int. J. Syst. Evol. Microbiol.">
        <title>The Global Catalogue of Microorganisms (GCM) 10K type strain sequencing project: providing services to taxonomists for standard genome sequencing and annotation.</title>
        <authorList>
            <consortium name="The Broad Institute Genomics Platform"/>
            <consortium name="The Broad Institute Genome Sequencing Center for Infectious Disease"/>
            <person name="Wu L."/>
            <person name="Ma J."/>
        </authorList>
    </citation>
    <scope>NUCLEOTIDE SEQUENCE [LARGE SCALE GENOMIC DNA]</scope>
    <source>
        <strain evidence="7">KCTC 23707</strain>
    </source>
</reference>
<keyword evidence="2" id="KW-0677">Repeat</keyword>
<dbReference type="Gene3D" id="1.10.238.10">
    <property type="entry name" value="EF-hand"/>
    <property type="match status" value="2"/>
</dbReference>
<sequence length="205" mass="22163">MLRKILMSAVALSMVAGPVALAQGNAEQPADKPAAEKRLPRGFEALDANKDGFISPDEFAKRRIDALKSADTDGDGVLSQDELAAYIQKRDLERRARAMSRMLDIDGDGKVTIEELEKQNAKRLALMDTNDDGKLSPEELQRAHRFMGPRHPGFGPHGMRAHHRGWHGPHGKFAPHGKFGPHGKASPAGLRGAADEAPAAAPSEQ</sequence>
<dbReference type="Pfam" id="PF13499">
    <property type="entry name" value="EF-hand_7"/>
    <property type="match status" value="1"/>
</dbReference>
<evidence type="ECO:0000259" key="5">
    <source>
        <dbReference type="PROSITE" id="PS50222"/>
    </source>
</evidence>
<dbReference type="RefSeq" id="WP_345098171.1">
    <property type="nucleotide sequence ID" value="NZ_BAABGS010000012.1"/>
</dbReference>
<keyword evidence="4" id="KW-0732">Signal</keyword>
<feature type="domain" description="EF-hand" evidence="5">
    <location>
        <begin position="71"/>
        <end position="93"/>
    </location>
</feature>
<dbReference type="PANTHER" id="PTHR10827:SF98">
    <property type="entry name" value="45 KDA CALCIUM-BINDING PROTEIN"/>
    <property type="match status" value="1"/>
</dbReference>
<gene>
    <name evidence="6" type="ORF">ACFSMZ_14185</name>
</gene>